<dbReference type="AlphaFoldDB" id="A0A9N9JC79"/>
<sequence length="157" mass="18257">IRFSWNELKTLKDADLFCNKFEEQTDWKVEAECTIGNIKDKLENGETPVHQRLLEKLCGIDINDLKCDDPLSNGVIDLGSDRFEISENDFDLLVGEKAGIRRLSKSASIKNICAEFVRRRDEFQEIYKLVIAEDVNVVHYRWVEQEIDKIKFLPSSF</sequence>
<dbReference type="Proteomes" id="UP000789405">
    <property type="component" value="Unassembled WGS sequence"/>
</dbReference>
<dbReference type="EMBL" id="CAJVPY010020219">
    <property type="protein sequence ID" value="CAG8774749.1"/>
    <property type="molecule type" value="Genomic_DNA"/>
</dbReference>
<accession>A0A9N9JC79</accession>
<keyword evidence="2" id="KW-1185">Reference proteome</keyword>
<reference evidence="1" key="1">
    <citation type="submission" date="2021-06" db="EMBL/GenBank/DDBJ databases">
        <authorList>
            <person name="Kallberg Y."/>
            <person name="Tangrot J."/>
            <person name="Rosling A."/>
        </authorList>
    </citation>
    <scope>NUCLEOTIDE SEQUENCE</scope>
    <source>
        <strain evidence="1">MA453B</strain>
    </source>
</reference>
<protein>
    <submittedName>
        <fullName evidence="1">28041_t:CDS:1</fullName>
    </submittedName>
</protein>
<dbReference type="OrthoDB" id="2429039at2759"/>
<organism evidence="1 2">
    <name type="scientific">Dentiscutata erythropus</name>
    <dbReference type="NCBI Taxonomy" id="1348616"/>
    <lineage>
        <taxon>Eukaryota</taxon>
        <taxon>Fungi</taxon>
        <taxon>Fungi incertae sedis</taxon>
        <taxon>Mucoromycota</taxon>
        <taxon>Glomeromycotina</taxon>
        <taxon>Glomeromycetes</taxon>
        <taxon>Diversisporales</taxon>
        <taxon>Gigasporaceae</taxon>
        <taxon>Dentiscutata</taxon>
    </lineage>
</organism>
<evidence type="ECO:0000313" key="2">
    <source>
        <dbReference type="Proteomes" id="UP000789405"/>
    </source>
</evidence>
<gene>
    <name evidence="1" type="ORF">DERYTH_LOCUS19041</name>
</gene>
<evidence type="ECO:0000313" key="1">
    <source>
        <dbReference type="EMBL" id="CAG8774749.1"/>
    </source>
</evidence>
<comment type="caution">
    <text evidence="1">The sequence shown here is derived from an EMBL/GenBank/DDBJ whole genome shotgun (WGS) entry which is preliminary data.</text>
</comment>
<name>A0A9N9JC79_9GLOM</name>
<proteinExistence type="predicted"/>
<feature type="non-terminal residue" evidence="1">
    <location>
        <position position="157"/>
    </location>
</feature>